<dbReference type="Gene3D" id="1.10.260.40">
    <property type="entry name" value="lambda repressor-like DNA-binding domains"/>
    <property type="match status" value="1"/>
</dbReference>
<sequence length="101" mass="11501">MAEFGTELGVSAQQISKIETDQSKPSFELADKICEKYGVTLDWLMRGIETPKTETSKPTNDSGDFITVSKDEFIELQRMALKRQQEEKKELEKRLAETKNG</sequence>
<dbReference type="GO" id="GO:0003677">
    <property type="term" value="F:DNA binding"/>
    <property type="evidence" value="ECO:0007669"/>
    <property type="project" value="UniProtKB-KW"/>
</dbReference>
<evidence type="ECO:0000256" key="1">
    <source>
        <dbReference type="ARBA" id="ARBA00023125"/>
    </source>
</evidence>
<dbReference type="InterPro" id="IPR010982">
    <property type="entry name" value="Lambda_DNA-bd_dom_sf"/>
</dbReference>
<dbReference type="PROSITE" id="PS50943">
    <property type="entry name" value="HTH_CROC1"/>
    <property type="match status" value="1"/>
</dbReference>
<comment type="caution">
    <text evidence="4">The sequence shown here is derived from an EMBL/GenBank/DDBJ whole genome shotgun (WGS) entry which is preliminary data.</text>
</comment>
<dbReference type="SUPFAM" id="SSF47413">
    <property type="entry name" value="lambda repressor-like DNA-binding domains"/>
    <property type="match status" value="1"/>
</dbReference>
<evidence type="ECO:0000256" key="2">
    <source>
        <dbReference type="SAM" id="Coils"/>
    </source>
</evidence>
<dbReference type="InterPro" id="IPR001387">
    <property type="entry name" value="Cro/C1-type_HTH"/>
</dbReference>
<feature type="coiled-coil region" evidence="2">
    <location>
        <begin position="74"/>
        <end position="101"/>
    </location>
</feature>
<dbReference type="Proteomes" id="UP000245880">
    <property type="component" value="Unassembled WGS sequence"/>
</dbReference>
<keyword evidence="5" id="KW-1185">Reference proteome</keyword>
<dbReference type="EMBL" id="QGDT01000015">
    <property type="protein sequence ID" value="PWJ55069.1"/>
    <property type="molecule type" value="Genomic_DNA"/>
</dbReference>
<protein>
    <submittedName>
        <fullName evidence="4">Helix-turn-helix protein</fullName>
    </submittedName>
</protein>
<name>A0A316ACC2_9BACT</name>
<dbReference type="AlphaFoldDB" id="A0A316ACC2"/>
<feature type="domain" description="HTH cro/C1-type" evidence="3">
    <location>
        <begin position="1"/>
        <end position="44"/>
    </location>
</feature>
<evidence type="ECO:0000259" key="3">
    <source>
        <dbReference type="PROSITE" id="PS50943"/>
    </source>
</evidence>
<dbReference type="CDD" id="cd00093">
    <property type="entry name" value="HTH_XRE"/>
    <property type="match status" value="1"/>
</dbReference>
<dbReference type="SMART" id="SM00530">
    <property type="entry name" value="HTH_XRE"/>
    <property type="match status" value="1"/>
</dbReference>
<evidence type="ECO:0000313" key="4">
    <source>
        <dbReference type="EMBL" id="PWJ55069.1"/>
    </source>
</evidence>
<dbReference type="PANTHER" id="PTHR46558">
    <property type="entry name" value="TRACRIPTIONAL REGULATORY PROTEIN-RELATED-RELATED"/>
    <property type="match status" value="1"/>
</dbReference>
<proteinExistence type="predicted"/>
<evidence type="ECO:0000313" key="5">
    <source>
        <dbReference type="Proteomes" id="UP000245880"/>
    </source>
</evidence>
<dbReference type="PANTHER" id="PTHR46558:SF4">
    <property type="entry name" value="DNA-BIDING PHAGE PROTEIN"/>
    <property type="match status" value="1"/>
</dbReference>
<dbReference type="Pfam" id="PF01381">
    <property type="entry name" value="HTH_3"/>
    <property type="match status" value="1"/>
</dbReference>
<gene>
    <name evidence="4" type="ORF">CLV98_11590</name>
</gene>
<accession>A0A316ACC2</accession>
<reference evidence="4 5" key="1">
    <citation type="submission" date="2018-03" db="EMBL/GenBank/DDBJ databases">
        <title>Genomic Encyclopedia of Archaeal and Bacterial Type Strains, Phase II (KMG-II): from individual species to whole genera.</title>
        <authorList>
            <person name="Goeker M."/>
        </authorList>
    </citation>
    <scope>NUCLEOTIDE SEQUENCE [LARGE SCALE GENOMIC DNA]</scope>
    <source>
        <strain evidence="4 5">DSM 100346</strain>
    </source>
</reference>
<keyword evidence="2" id="KW-0175">Coiled coil</keyword>
<organism evidence="4 5">
    <name type="scientific">Dyadobacter jejuensis</name>
    <dbReference type="NCBI Taxonomy" id="1082580"/>
    <lineage>
        <taxon>Bacteria</taxon>
        <taxon>Pseudomonadati</taxon>
        <taxon>Bacteroidota</taxon>
        <taxon>Cytophagia</taxon>
        <taxon>Cytophagales</taxon>
        <taxon>Spirosomataceae</taxon>
        <taxon>Dyadobacter</taxon>
    </lineage>
</organism>
<keyword evidence="1" id="KW-0238">DNA-binding</keyword>